<evidence type="ECO:0000256" key="1">
    <source>
        <dbReference type="ARBA" id="ARBA00005049"/>
    </source>
</evidence>
<keyword evidence="7 10" id="KW-0808">Transferase</keyword>
<reference evidence="11 12" key="1">
    <citation type="journal article" date="2019" name="Biochem. Eng. J.">
        <title>Metabolic engineering of the marine bacteria Neptunomonas concharum for the production of acetoin and meso-2,3-butanediol from acetate.</title>
        <authorList>
            <person name="Li W."/>
            <person name="Pu N."/>
            <person name="Liu C.-X."/>
            <person name="Yuan Q.-P."/>
            <person name="Li Z.-J."/>
        </authorList>
    </citation>
    <scope>NUCLEOTIDE SEQUENCE [LARGE SCALE GENOMIC DNA]</scope>
    <source>
        <strain evidence="11 12">JCM17730</strain>
    </source>
</reference>
<dbReference type="InterPro" id="IPR036087">
    <property type="entry name" value="Nict_dMeBzImd_PRibTrfase_sf"/>
</dbReference>
<gene>
    <name evidence="10 11" type="primary">cobT</name>
    <name evidence="11" type="ORF">F0U83_08440</name>
</gene>
<comment type="catalytic activity">
    <reaction evidence="9 10">
        <text>5,6-dimethylbenzimidazole + nicotinate beta-D-ribonucleotide = alpha-ribazole 5'-phosphate + nicotinate + H(+)</text>
        <dbReference type="Rhea" id="RHEA:11196"/>
        <dbReference type="ChEBI" id="CHEBI:15378"/>
        <dbReference type="ChEBI" id="CHEBI:15890"/>
        <dbReference type="ChEBI" id="CHEBI:32544"/>
        <dbReference type="ChEBI" id="CHEBI:57502"/>
        <dbReference type="ChEBI" id="CHEBI:57918"/>
        <dbReference type="EC" id="2.4.2.21"/>
    </reaction>
</comment>
<comment type="function">
    <text evidence="10">Catalyzes the synthesis of alpha-ribazole-5'-phosphate from nicotinate mononucleotide (NAMN) and 5,6-dimethylbenzimidazole (DMB).</text>
</comment>
<evidence type="ECO:0000256" key="4">
    <source>
        <dbReference type="ARBA" id="ARBA00015486"/>
    </source>
</evidence>
<dbReference type="InterPro" id="IPR023195">
    <property type="entry name" value="Nict_dMeBzImd_PRibTrfase_N"/>
</dbReference>
<comment type="similarity">
    <text evidence="2 10">Belongs to the CobT family.</text>
</comment>
<evidence type="ECO:0000256" key="3">
    <source>
        <dbReference type="ARBA" id="ARBA00011991"/>
    </source>
</evidence>
<evidence type="ECO:0000256" key="2">
    <source>
        <dbReference type="ARBA" id="ARBA00007110"/>
    </source>
</evidence>
<dbReference type="Gene3D" id="1.10.1610.10">
    <property type="match status" value="1"/>
</dbReference>
<dbReference type="GO" id="GO:0009236">
    <property type="term" value="P:cobalamin biosynthetic process"/>
    <property type="evidence" value="ECO:0007669"/>
    <property type="project" value="UniProtKB-UniRule"/>
</dbReference>
<dbReference type="NCBIfam" id="TIGR03160">
    <property type="entry name" value="cobT_DBIPRT"/>
    <property type="match status" value="1"/>
</dbReference>
<dbReference type="FunFam" id="3.40.50.10210:FF:000001">
    <property type="entry name" value="Nicotinate-nucleotide--dimethylbenzimidazole phosphoribosyltransferase"/>
    <property type="match status" value="1"/>
</dbReference>
<dbReference type="RefSeq" id="WP_138987354.1">
    <property type="nucleotide sequence ID" value="NZ_CP043869.1"/>
</dbReference>
<dbReference type="Pfam" id="PF02277">
    <property type="entry name" value="DBI_PRT"/>
    <property type="match status" value="1"/>
</dbReference>
<feature type="active site" description="Proton acceptor" evidence="10">
    <location>
        <position position="322"/>
    </location>
</feature>
<sequence>MNPTNITSFEWLALPAKALSEDHHTQALERQGQLTKPVGALGKLEAIAVQMAAMQATDQPQAERVHITVFAADHGVTAEGVSAFPQIVTTEMVKNFARGGAAINVAARFLGASLDVCNLGTITPTEHLNGVTYQPIAAQTANFVDQPAMTHEQLATALAAGRTRIQTLKPNTDLFIGGEMGIGNTTSASALLAYLLDISSADATGPGTGLSADGVNHKAAVIDKALQFHRPYLETPLEALRRLGGFEIAALCGAYIACAQEGLPCLVDGFIASVAALVACRINSNVEGWLILSHYSAEPAYGKLLSAFHQQPLLALGMRLGEGSGAAAAVPLIRLACQLHNQMATFAEAAVSESE</sequence>
<organism evidence="11 12">
    <name type="scientific">Neptunomonas concharum</name>
    <dbReference type="NCBI Taxonomy" id="1031538"/>
    <lineage>
        <taxon>Bacteria</taxon>
        <taxon>Pseudomonadati</taxon>
        <taxon>Pseudomonadota</taxon>
        <taxon>Gammaproteobacteria</taxon>
        <taxon>Oceanospirillales</taxon>
        <taxon>Oceanospirillaceae</taxon>
        <taxon>Neptunomonas</taxon>
    </lineage>
</organism>
<dbReference type="HAMAP" id="MF_00230">
    <property type="entry name" value="CobT"/>
    <property type="match status" value="1"/>
</dbReference>
<evidence type="ECO:0000256" key="5">
    <source>
        <dbReference type="ARBA" id="ARBA00022573"/>
    </source>
</evidence>
<keyword evidence="12" id="KW-1185">Reference proteome</keyword>
<dbReference type="EC" id="2.4.2.21" evidence="3 10"/>
<keyword evidence="6 10" id="KW-0328">Glycosyltransferase</keyword>
<evidence type="ECO:0000256" key="8">
    <source>
        <dbReference type="ARBA" id="ARBA00030686"/>
    </source>
</evidence>
<evidence type="ECO:0000256" key="10">
    <source>
        <dbReference type="HAMAP-Rule" id="MF_00230"/>
    </source>
</evidence>
<evidence type="ECO:0000256" key="7">
    <source>
        <dbReference type="ARBA" id="ARBA00022679"/>
    </source>
</evidence>
<dbReference type="CDD" id="cd02439">
    <property type="entry name" value="DMB-PRT_CobT"/>
    <property type="match status" value="1"/>
</dbReference>
<dbReference type="InterPro" id="IPR003200">
    <property type="entry name" value="Nict_dMeBzImd_PRibTrfase"/>
</dbReference>
<dbReference type="EMBL" id="CP043869">
    <property type="protein sequence ID" value="QEQ96742.1"/>
    <property type="molecule type" value="Genomic_DNA"/>
</dbReference>
<name>A0A5P1RBS9_9GAMM</name>
<evidence type="ECO:0000313" key="12">
    <source>
        <dbReference type="Proteomes" id="UP000324760"/>
    </source>
</evidence>
<dbReference type="InterPro" id="IPR017846">
    <property type="entry name" value="Nict_dMeBzImd_PRibTrfase_bact"/>
</dbReference>
<comment type="pathway">
    <text evidence="1 10">Nucleoside biosynthesis; alpha-ribazole biosynthesis; alpha-ribazole from 5,6-dimethylbenzimidazole: step 1/2.</text>
</comment>
<evidence type="ECO:0000256" key="9">
    <source>
        <dbReference type="ARBA" id="ARBA00047340"/>
    </source>
</evidence>
<evidence type="ECO:0000313" key="11">
    <source>
        <dbReference type="EMBL" id="QEQ96742.1"/>
    </source>
</evidence>
<evidence type="ECO:0000256" key="6">
    <source>
        <dbReference type="ARBA" id="ARBA00022676"/>
    </source>
</evidence>
<dbReference type="PANTHER" id="PTHR43463:SF1">
    <property type="entry name" value="NICOTINATE-NUCLEOTIDE--DIMETHYLBENZIMIDAZOLE PHOSPHORIBOSYLTRANSFERASE"/>
    <property type="match status" value="1"/>
</dbReference>
<dbReference type="UniPathway" id="UPA00061">
    <property type="reaction ID" value="UER00516"/>
</dbReference>
<dbReference type="PANTHER" id="PTHR43463">
    <property type="entry name" value="NICOTINATE-NUCLEOTIDE--DIMETHYLBENZIMIDAZOLE PHOSPHORIBOSYLTRANSFERASE"/>
    <property type="match status" value="1"/>
</dbReference>
<accession>A0A5P1RBS9</accession>
<keyword evidence="5 10" id="KW-0169">Cobalamin biosynthesis</keyword>
<dbReference type="Gene3D" id="3.40.50.10210">
    <property type="match status" value="1"/>
</dbReference>
<dbReference type="SUPFAM" id="SSF52733">
    <property type="entry name" value="Nicotinate mononucleotide:5,6-dimethylbenzimidazole phosphoribosyltransferase (CobT)"/>
    <property type="match status" value="1"/>
</dbReference>
<dbReference type="KEGG" id="ncu:F0U83_08440"/>
<protein>
    <recommendedName>
        <fullName evidence="4 10">Nicotinate-nucleotide--dimethylbenzimidazole phosphoribosyltransferase</fullName>
        <shortName evidence="10">NN:DBI PRT</shortName>
        <ecNumber evidence="3 10">2.4.2.21</ecNumber>
    </recommendedName>
    <alternativeName>
        <fullName evidence="8 10">N(1)-alpha-phosphoribosyltransferase</fullName>
    </alternativeName>
</protein>
<proteinExistence type="inferred from homology"/>
<dbReference type="AlphaFoldDB" id="A0A5P1RBS9"/>
<dbReference type="OrthoDB" id="9781491at2"/>
<dbReference type="NCBIfam" id="NF000996">
    <property type="entry name" value="PRK00105.1"/>
    <property type="match status" value="1"/>
</dbReference>
<dbReference type="Proteomes" id="UP000324760">
    <property type="component" value="Chromosome"/>
</dbReference>
<dbReference type="GO" id="GO:0008939">
    <property type="term" value="F:nicotinate-nucleotide-dimethylbenzimidazole phosphoribosyltransferase activity"/>
    <property type="evidence" value="ECO:0007669"/>
    <property type="project" value="UniProtKB-UniRule"/>
</dbReference>